<gene>
    <name evidence="1" type="ORF">WN48_10015</name>
</gene>
<keyword evidence="2" id="KW-1185">Reference proteome</keyword>
<organism evidence="1 2">
    <name type="scientific">Eufriesea mexicana</name>
    <dbReference type="NCBI Taxonomy" id="516756"/>
    <lineage>
        <taxon>Eukaryota</taxon>
        <taxon>Metazoa</taxon>
        <taxon>Ecdysozoa</taxon>
        <taxon>Arthropoda</taxon>
        <taxon>Hexapoda</taxon>
        <taxon>Insecta</taxon>
        <taxon>Pterygota</taxon>
        <taxon>Neoptera</taxon>
        <taxon>Endopterygota</taxon>
        <taxon>Hymenoptera</taxon>
        <taxon>Apocrita</taxon>
        <taxon>Aculeata</taxon>
        <taxon>Apoidea</taxon>
        <taxon>Anthophila</taxon>
        <taxon>Apidae</taxon>
        <taxon>Eufriesea</taxon>
    </lineage>
</organism>
<name>A0A310SH06_9HYME</name>
<dbReference type="Proteomes" id="UP000250275">
    <property type="component" value="Unassembled WGS sequence"/>
</dbReference>
<reference evidence="1 2" key="1">
    <citation type="submission" date="2015-07" db="EMBL/GenBank/DDBJ databases">
        <title>The genome of Eufriesea mexicana.</title>
        <authorList>
            <person name="Pan H."/>
            <person name="Kapheim K."/>
        </authorList>
    </citation>
    <scope>NUCLEOTIDE SEQUENCE [LARGE SCALE GENOMIC DNA]</scope>
    <source>
        <strain evidence="1">0111107269</strain>
        <tissue evidence="1">Whole body</tissue>
    </source>
</reference>
<proteinExistence type="predicted"/>
<evidence type="ECO:0000313" key="1">
    <source>
        <dbReference type="EMBL" id="OAD53459.1"/>
    </source>
</evidence>
<sequence>MDPMVAIKSEARVIASVPITWKRLTIAAAGSSTDPAWFGHENALTKRDTKGSMFLARLTPFLARRSEASCMNDEPRVDMARDFHRKRTGRG</sequence>
<dbReference type="OrthoDB" id="10332484at2759"/>
<dbReference type="EMBL" id="KQ767283">
    <property type="protein sequence ID" value="OAD53459.1"/>
    <property type="molecule type" value="Genomic_DNA"/>
</dbReference>
<protein>
    <submittedName>
        <fullName evidence="1">Uncharacterized protein</fullName>
    </submittedName>
</protein>
<dbReference type="AlphaFoldDB" id="A0A310SH06"/>
<accession>A0A310SH06</accession>
<evidence type="ECO:0000313" key="2">
    <source>
        <dbReference type="Proteomes" id="UP000250275"/>
    </source>
</evidence>